<evidence type="ECO:0000313" key="1">
    <source>
        <dbReference type="EMBL" id="KOM47572.1"/>
    </source>
</evidence>
<proteinExistence type="predicted"/>
<dbReference type="EMBL" id="CM003377">
    <property type="protein sequence ID" value="KOM47572.1"/>
    <property type="molecule type" value="Genomic_DNA"/>
</dbReference>
<evidence type="ECO:0000313" key="2">
    <source>
        <dbReference type="Proteomes" id="UP000053144"/>
    </source>
</evidence>
<protein>
    <submittedName>
        <fullName evidence="1">Uncharacterized protein</fullName>
    </submittedName>
</protein>
<dbReference type="Gramene" id="KOM47572">
    <property type="protein sequence ID" value="KOM47572"/>
    <property type="gene ID" value="LR48_Vigan07g127600"/>
</dbReference>
<organism evidence="1 2">
    <name type="scientific">Phaseolus angularis</name>
    <name type="common">Azuki bean</name>
    <name type="synonym">Vigna angularis</name>
    <dbReference type="NCBI Taxonomy" id="3914"/>
    <lineage>
        <taxon>Eukaryota</taxon>
        <taxon>Viridiplantae</taxon>
        <taxon>Streptophyta</taxon>
        <taxon>Embryophyta</taxon>
        <taxon>Tracheophyta</taxon>
        <taxon>Spermatophyta</taxon>
        <taxon>Magnoliopsida</taxon>
        <taxon>eudicotyledons</taxon>
        <taxon>Gunneridae</taxon>
        <taxon>Pentapetalae</taxon>
        <taxon>rosids</taxon>
        <taxon>fabids</taxon>
        <taxon>Fabales</taxon>
        <taxon>Fabaceae</taxon>
        <taxon>Papilionoideae</taxon>
        <taxon>50 kb inversion clade</taxon>
        <taxon>NPAAA clade</taxon>
        <taxon>indigoferoid/millettioid clade</taxon>
        <taxon>Phaseoleae</taxon>
        <taxon>Vigna</taxon>
    </lineage>
</organism>
<dbReference type="Proteomes" id="UP000053144">
    <property type="component" value="Chromosome 7"/>
</dbReference>
<dbReference type="AlphaFoldDB" id="A0A0L9UYB6"/>
<name>A0A0L9UYB6_PHAAN</name>
<sequence length="73" mass="8043">MNMDSEIHGVHPDILMITESQVEMGVSRGRHAGGSTKREDPVVMEAAPPITAKLSSMQKDTADWEKLMDVLVH</sequence>
<reference evidence="2" key="1">
    <citation type="journal article" date="2015" name="Proc. Natl. Acad. Sci. U.S.A.">
        <title>Genome sequencing of adzuki bean (Vigna angularis) provides insight into high starch and low fat accumulation and domestication.</title>
        <authorList>
            <person name="Yang K."/>
            <person name="Tian Z."/>
            <person name="Chen C."/>
            <person name="Luo L."/>
            <person name="Zhao B."/>
            <person name="Wang Z."/>
            <person name="Yu L."/>
            <person name="Li Y."/>
            <person name="Sun Y."/>
            <person name="Li W."/>
            <person name="Chen Y."/>
            <person name="Li Y."/>
            <person name="Zhang Y."/>
            <person name="Ai D."/>
            <person name="Zhao J."/>
            <person name="Shang C."/>
            <person name="Ma Y."/>
            <person name="Wu B."/>
            <person name="Wang M."/>
            <person name="Gao L."/>
            <person name="Sun D."/>
            <person name="Zhang P."/>
            <person name="Guo F."/>
            <person name="Wang W."/>
            <person name="Li Y."/>
            <person name="Wang J."/>
            <person name="Varshney R.K."/>
            <person name="Wang J."/>
            <person name="Ling H.Q."/>
            <person name="Wan P."/>
        </authorList>
    </citation>
    <scope>NUCLEOTIDE SEQUENCE</scope>
    <source>
        <strain evidence="2">cv. Jingnong 6</strain>
    </source>
</reference>
<accession>A0A0L9UYB6</accession>
<gene>
    <name evidence="1" type="ORF">LR48_Vigan07g127600</name>
</gene>